<dbReference type="OrthoDB" id="6110133at2759"/>
<evidence type="ECO:0000313" key="4">
    <source>
        <dbReference type="Proteomes" id="UP000596742"/>
    </source>
</evidence>
<dbReference type="GO" id="GO:0008270">
    <property type="term" value="F:zinc ion binding"/>
    <property type="evidence" value="ECO:0007669"/>
    <property type="project" value="UniProtKB-KW"/>
</dbReference>
<dbReference type="InterPro" id="IPR047153">
    <property type="entry name" value="TRIM45/56/19-like"/>
</dbReference>
<reference evidence="3" key="1">
    <citation type="submission" date="2018-11" db="EMBL/GenBank/DDBJ databases">
        <authorList>
            <person name="Alioto T."/>
            <person name="Alioto T."/>
        </authorList>
    </citation>
    <scope>NUCLEOTIDE SEQUENCE</scope>
</reference>
<dbReference type="SUPFAM" id="SSF57845">
    <property type="entry name" value="B-box zinc-binding domain"/>
    <property type="match status" value="1"/>
</dbReference>
<dbReference type="CDD" id="cd19757">
    <property type="entry name" value="Bbox1"/>
    <property type="match status" value="1"/>
</dbReference>
<evidence type="ECO:0000259" key="2">
    <source>
        <dbReference type="PROSITE" id="PS50119"/>
    </source>
</evidence>
<keyword evidence="1" id="KW-0862">Zinc</keyword>
<feature type="domain" description="B box-type" evidence="2">
    <location>
        <begin position="11"/>
        <end position="59"/>
    </location>
</feature>
<name>A0A8B6DGU5_MYTGA</name>
<dbReference type="Gene3D" id="3.30.160.60">
    <property type="entry name" value="Classic Zinc Finger"/>
    <property type="match status" value="1"/>
</dbReference>
<dbReference type="PROSITE" id="PS50119">
    <property type="entry name" value="ZF_BBOX"/>
    <property type="match status" value="2"/>
</dbReference>
<comment type="caution">
    <text evidence="3">The sequence shown here is derived from an EMBL/GenBank/DDBJ whole genome shotgun (WGS) entry which is preliminary data.</text>
</comment>
<dbReference type="Gene3D" id="4.10.830.40">
    <property type="match status" value="1"/>
</dbReference>
<accession>A0A8B6DGU5</accession>
<dbReference type="Proteomes" id="UP000596742">
    <property type="component" value="Unassembled WGS sequence"/>
</dbReference>
<dbReference type="AlphaFoldDB" id="A0A8B6DGU5"/>
<dbReference type="SUPFAM" id="SSF63829">
    <property type="entry name" value="Calcium-dependent phosphotriesterase"/>
    <property type="match status" value="1"/>
</dbReference>
<dbReference type="InterPro" id="IPR000315">
    <property type="entry name" value="Znf_B-box"/>
</dbReference>
<gene>
    <name evidence="3" type="ORF">MGAL_10B027977</name>
</gene>
<keyword evidence="1" id="KW-0479">Metal-binding</keyword>
<protein>
    <submittedName>
        <fullName evidence="3">Tripartite motif-containing protein 2/3</fullName>
    </submittedName>
</protein>
<organism evidence="3 4">
    <name type="scientific">Mytilus galloprovincialis</name>
    <name type="common">Mediterranean mussel</name>
    <dbReference type="NCBI Taxonomy" id="29158"/>
    <lineage>
        <taxon>Eukaryota</taxon>
        <taxon>Metazoa</taxon>
        <taxon>Spiralia</taxon>
        <taxon>Lophotrochozoa</taxon>
        <taxon>Mollusca</taxon>
        <taxon>Bivalvia</taxon>
        <taxon>Autobranchia</taxon>
        <taxon>Pteriomorphia</taxon>
        <taxon>Mytilida</taxon>
        <taxon>Mytiloidea</taxon>
        <taxon>Mytilidae</taxon>
        <taxon>Mytilinae</taxon>
        <taxon>Mytilus</taxon>
    </lineage>
</organism>
<evidence type="ECO:0000256" key="1">
    <source>
        <dbReference type="PROSITE-ProRule" id="PRU00024"/>
    </source>
</evidence>
<dbReference type="PANTHER" id="PTHR25462">
    <property type="entry name" value="BONUS, ISOFORM C-RELATED"/>
    <property type="match status" value="1"/>
</dbReference>
<dbReference type="PANTHER" id="PTHR25462:SF296">
    <property type="entry name" value="MEIOTIC P26, ISOFORM F"/>
    <property type="match status" value="1"/>
</dbReference>
<feature type="domain" description="B box-type" evidence="2">
    <location>
        <begin position="71"/>
        <end position="112"/>
    </location>
</feature>
<keyword evidence="4" id="KW-1185">Reference proteome</keyword>
<sequence length="538" mass="61053">MAFSQSVRKGQVPVNCNLCETDRPIKWKCVDCNILMCIRCKEQVHSKFKNAQEHKTIDIKDVGLYREETDFSNIKCIQHSSQSCCLFCKTCDCLVCPTCFSKDHKKHDLTEISEEYNAKIKRMREGHDEIKRNYAKSAIQKEQFQKLVNEENLKHSKVRKDISEHKKAIKEQVEKHFNDLGNILDQRHANALLALTTDLNSVSLFNTQTEDKAIEVQNFIQITDGSKFFRDFTKMERSLDIPIQQMQSSYISSPKFIPGNVSLSNIGSFKDDENLSMEPNISLVISNEYKSEFPTIAFIRPCIDNSYLICSKESKLLRVELDGTKLNTISQYQIRVYGIAVLSSNDVLLVTNEPSPKQLDHTTGKLSDTVYNIAPFLPISIHITSGKKVVVGGLNEKLERSAVFVMNKQGKQETVYQHDKHNQLIFAFPKSITSTSNGNMHVVDCDPARGSGKVVVLEQDGGIINEYTGHPYLNEDQPFKPRDIVATPKDNLVITTPNDSYLYILNNRGDLVTYYNTHNIGIFHPYALAFTTAGQLCI</sequence>
<dbReference type="Gene3D" id="2.120.10.30">
    <property type="entry name" value="TolB, C-terminal domain"/>
    <property type="match status" value="1"/>
</dbReference>
<proteinExistence type="predicted"/>
<keyword evidence="1" id="KW-0863">Zinc-finger</keyword>
<dbReference type="EMBL" id="UYJE01003328">
    <property type="protein sequence ID" value="VDI18295.1"/>
    <property type="molecule type" value="Genomic_DNA"/>
</dbReference>
<dbReference type="InterPro" id="IPR011042">
    <property type="entry name" value="6-blade_b-propeller_TolB-like"/>
</dbReference>
<evidence type="ECO:0000313" key="3">
    <source>
        <dbReference type="EMBL" id="VDI18295.1"/>
    </source>
</evidence>